<organism evidence="2 3">
    <name type="scientific">Coccomyxa viridis</name>
    <dbReference type="NCBI Taxonomy" id="1274662"/>
    <lineage>
        <taxon>Eukaryota</taxon>
        <taxon>Viridiplantae</taxon>
        <taxon>Chlorophyta</taxon>
        <taxon>core chlorophytes</taxon>
        <taxon>Trebouxiophyceae</taxon>
        <taxon>Trebouxiophyceae incertae sedis</taxon>
        <taxon>Coccomyxaceae</taxon>
        <taxon>Coccomyxa</taxon>
    </lineage>
</organism>
<proteinExistence type="predicted"/>
<feature type="compositionally biased region" description="Basic and acidic residues" evidence="1">
    <location>
        <begin position="1"/>
        <end position="12"/>
    </location>
</feature>
<evidence type="ECO:0000313" key="3">
    <source>
        <dbReference type="Proteomes" id="UP001497392"/>
    </source>
</evidence>
<accession>A0ABP1FY21</accession>
<protein>
    <submittedName>
        <fullName evidence="2">G6489 protein</fullName>
    </submittedName>
</protein>
<gene>
    <name evidence="2" type="primary">g6489</name>
    <name evidence="2" type="ORF">VP750_LOCUS5553</name>
</gene>
<feature type="compositionally biased region" description="Basic and acidic residues" evidence="1">
    <location>
        <begin position="24"/>
        <end position="38"/>
    </location>
</feature>
<reference evidence="2 3" key="1">
    <citation type="submission" date="2024-06" db="EMBL/GenBank/DDBJ databases">
        <authorList>
            <person name="Kraege A."/>
            <person name="Thomma B."/>
        </authorList>
    </citation>
    <scope>NUCLEOTIDE SEQUENCE [LARGE SCALE GENOMIC DNA]</scope>
</reference>
<evidence type="ECO:0000313" key="2">
    <source>
        <dbReference type="EMBL" id="CAL5223894.1"/>
    </source>
</evidence>
<dbReference type="EMBL" id="CAXHTA020000009">
    <property type="protein sequence ID" value="CAL5223894.1"/>
    <property type="molecule type" value="Genomic_DNA"/>
</dbReference>
<dbReference type="Proteomes" id="UP001497392">
    <property type="component" value="Unassembled WGS sequence"/>
</dbReference>
<evidence type="ECO:0000256" key="1">
    <source>
        <dbReference type="SAM" id="MobiDB-lite"/>
    </source>
</evidence>
<sequence length="103" mass="10796">MQSSKLTKDAPAHPKNAPQPATDVPHEDVSKKQSEAQKKYPVPTQVKQGDTVTLTQGGVDRDNTMRHIAKEGTQPKKDDAGDQDGLTGGLAAVEVPAGGLGAR</sequence>
<feature type="compositionally biased region" description="Polar residues" evidence="1">
    <location>
        <begin position="45"/>
        <end position="56"/>
    </location>
</feature>
<feature type="compositionally biased region" description="Basic and acidic residues" evidence="1">
    <location>
        <begin position="59"/>
        <end position="80"/>
    </location>
</feature>
<comment type="caution">
    <text evidence="2">The sequence shown here is derived from an EMBL/GenBank/DDBJ whole genome shotgun (WGS) entry which is preliminary data.</text>
</comment>
<keyword evidence="3" id="KW-1185">Reference proteome</keyword>
<feature type="region of interest" description="Disordered" evidence="1">
    <location>
        <begin position="1"/>
        <end position="103"/>
    </location>
</feature>
<name>A0ABP1FY21_9CHLO</name>